<sequence length="576" mass="62878">MTTSPLDSPDDMPVAGRVIGTEAATPLEFQVHVAADQFLQLDDIVSVTRPVPGQGAIDIYGVVTQVRGFHEGVEYHSDVEKVSAGVMYGRTSEVATVLTTRLEPEVFLPPVPGNEVRKVAGIKRDRAMFLDKIEPGRRLAAGLHRAGGPVYVDADFLDGTSGAHVNISGVSGVATKTSYATFLLHALFHRGSTVLGKSAKHARALIFNVKGQDLLYLDQPNARLTVEQRARWAEVGLPAEPFGSVAFWSPPVKGAVSPMPSSARKDKVRGYWWSLADFCAEGMLSLLFADTDDERQQYTAVARNVAIALERHATPLQQGGVQIGVEQATTFADLVRIIRDYCEDEDPQWVGRFATSGSIGAFMRRLDSAADHVAHLIRGDQDGWKSHRVKVMDSDEQVNVVDLTPLSGRAQRFVVGALLQQEFQAKEARGTRDPLLFVVLDELNKYAPRQGNSPIKSTLTEIAERGRSLGMILIGAQQTASAVDEAIVSNAAIKVVGRLDPAEGTKNEYRWMPESQRDRAMLINPGTMILKQPRVPAPLVVNFPMPAWATRAEEVAYDVTLDGDEDPFDSDIFSRG</sequence>
<dbReference type="InterPro" id="IPR027417">
    <property type="entry name" value="P-loop_NTPase"/>
</dbReference>
<dbReference type="InterPro" id="IPR051162">
    <property type="entry name" value="T4SS_component"/>
</dbReference>
<keyword evidence="1" id="KW-0547">Nucleotide-binding</keyword>
<dbReference type="PANTHER" id="PTHR30121:SF6">
    <property type="entry name" value="SLR6007 PROTEIN"/>
    <property type="match status" value="1"/>
</dbReference>
<accession>A0A346XSD9</accession>
<keyword evidence="1" id="KW-0347">Helicase</keyword>
<organism evidence="1 2">
    <name type="scientific">Euzebya pacifica</name>
    <dbReference type="NCBI Taxonomy" id="1608957"/>
    <lineage>
        <taxon>Bacteria</taxon>
        <taxon>Bacillati</taxon>
        <taxon>Actinomycetota</taxon>
        <taxon>Nitriliruptoria</taxon>
        <taxon>Euzebyales</taxon>
    </lineage>
</organism>
<evidence type="ECO:0000313" key="1">
    <source>
        <dbReference type="EMBL" id="AXV05136.1"/>
    </source>
</evidence>
<proteinExistence type="predicted"/>
<dbReference type="PANTHER" id="PTHR30121">
    <property type="entry name" value="UNCHARACTERIZED PROTEIN YJGR-RELATED"/>
    <property type="match status" value="1"/>
</dbReference>
<dbReference type="GO" id="GO:0004386">
    <property type="term" value="F:helicase activity"/>
    <property type="evidence" value="ECO:0007669"/>
    <property type="project" value="UniProtKB-KW"/>
</dbReference>
<dbReference type="RefSeq" id="WP_164709830.1">
    <property type="nucleotide sequence ID" value="NZ_CP031165.1"/>
</dbReference>
<dbReference type="EMBL" id="CP031165">
    <property type="protein sequence ID" value="AXV05136.1"/>
    <property type="molecule type" value="Genomic_DNA"/>
</dbReference>
<protein>
    <submittedName>
        <fullName evidence="1">Bipolar DNA helicase HerA</fullName>
    </submittedName>
</protein>
<dbReference type="SUPFAM" id="SSF52540">
    <property type="entry name" value="P-loop containing nucleoside triphosphate hydrolases"/>
    <property type="match status" value="1"/>
</dbReference>
<evidence type="ECO:0000313" key="2">
    <source>
        <dbReference type="Proteomes" id="UP000264006"/>
    </source>
</evidence>
<keyword evidence="2" id="KW-1185">Reference proteome</keyword>
<gene>
    <name evidence="1" type="ORF">DVS28_a0429</name>
</gene>
<keyword evidence="1" id="KW-0378">Hydrolase</keyword>
<dbReference type="AlphaFoldDB" id="A0A346XSD9"/>
<name>A0A346XSD9_9ACTN</name>
<reference evidence="1 2" key="1">
    <citation type="submission" date="2018-09" db="EMBL/GenBank/DDBJ databases">
        <title>Complete genome sequence of Euzebya sp. DY32-46 isolated from seawater of Pacific Ocean.</title>
        <authorList>
            <person name="Xu L."/>
            <person name="Wu Y.-H."/>
            <person name="Xu X.-W."/>
        </authorList>
    </citation>
    <scope>NUCLEOTIDE SEQUENCE [LARGE SCALE GENOMIC DNA]</scope>
    <source>
        <strain evidence="1 2">DY32-46</strain>
    </source>
</reference>
<dbReference type="KEGG" id="euz:DVS28_a0429"/>
<dbReference type="Gene3D" id="3.40.50.300">
    <property type="entry name" value="P-loop containing nucleotide triphosphate hydrolases"/>
    <property type="match status" value="1"/>
</dbReference>
<keyword evidence="1" id="KW-0067">ATP-binding</keyword>
<dbReference type="Proteomes" id="UP000264006">
    <property type="component" value="Chromosome"/>
</dbReference>